<dbReference type="InterPro" id="IPR006764">
    <property type="entry name" value="SAM_dep_MeTrfase_SAV2177_type"/>
</dbReference>
<dbReference type="EMBL" id="JAUSUZ010000001">
    <property type="protein sequence ID" value="MDQ0366249.1"/>
    <property type="molecule type" value="Genomic_DNA"/>
</dbReference>
<protein>
    <submittedName>
        <fullName evidence="1">O-methyltransferase involved in polyketide biosynthesis</fullName>
    </submittedName>
</protein>
<dbReference type="PIRSF" id="PIRSF017393">
    <property type="entry name" value="MTase_SAV2177"/>
    <property type="match status" value="1"/>
</dbReference>
<dbReference type="RefSeq" id="WP_307239448.1">
    <property type="nucleotide sequence ID" value="NZ_JAUSUZ010000001.1"/>
</dbReference>
<dbReference type="Proteomes" id="UP001240236">
    <property type="component" value="Unassembled WGS sequence"/>
</dbReference>
<dbReference type="SUPFAM" id="SSF53335">
    <property type="entry name" value="S-adenosyl-L-methionine-dependent methyltransferases"/>
    <property type="match status" value="1"/>
</dbReference>
<evidence type="ECO:0000313" key="2">
    <source>
        <dbReference type="Proteomes" id="UP001240236"/>
    </source>
</evidence>
<dbReference type="InterPro" id="IPR029063">
    <property type="entry name" value="SAM-dependent_MTases_sf"/>
</dbReference>
<dbReference type="AlphaFoldDB" id="A0AAE3VYS9"/>
<comment type="caution">
    <text evidence="1">The sequence shown here is derived from an EMBL/GenBank/DDBJ whole genome shotgun (WGS) entry which is preliminary data.</text>
</comment>
<dbReference type="CDD" id="cd02440">
    <property type="entry name" value="AdoMet_MTases"/>
    <property type="match status" value="1"/>
</dbReference>
<reference evidence="1 2" key="1">
    <citation type="submission" date="2023-07" db="EMBL/GenBank/DDBJ databases">
        <title>Sequencing the genomes of 1000 actinobacteria strains.</title>
        <authorList>
            <person name="Klenk H.-P."/>
        </authorList>
    </citation>
    <scope>NUCLEOTIDE SEQUENCE [LARGE SCALE GENOMIC DNA]</scope>
    <source>
        <strain evidence="1 2">DSM 44709</strain>
    </source>
</reference>
<evidence type="ECO:0000313" key="1">
    <source>
        <dbReference type="EMBL" id="MDQ0366249.1"/>
    </source>
</evidence>
<dbReference type="Pfam" id="PF04672">
    <property type="entry name" value="Methyltransf_19"/>
    <property type="match status" value="1"/>
</dbReference>
<sequence>MEGAERPVWAPDEVDLTKPSVARVYDYYLGGSHNFAVDRAFAAKVLEAMPDLPKHAQENRAFLRRAVRALVAEGIDQFIDLGSGIPTVGNVHEVAQALNPDARIAYVDWDPVALAHSRAILADNPNATVVAGDLRRPAELLDDPALRQAVDLSRPVAVLIVSVLHFVPDDEKPEEIVATMAQHVAPGSFVVISHASNDRSGQPDQADKAEEIYNRTASPFRMRDRHEIAALFGELELVDPGVVQMPLWRPDSPEDVGPDAATYPGFAGVARIR</sequence>
<name>A0AAE3VYS9_9ACTN</name>
<keyword evidence="2" id="KW-1185">Reference proteome</keyword>
<gene>
    <name evidence="1" type="ORF">J2S42_002918</name>
</gene>
<dbReference type="Gene3D" id="3.40.50.150">
    <property type="entry name" value="Vaccinia Virus protein VP39"/>
    <property type="match status" value="1"/>
</dbReference>
<proteinExistence type="predicted"/>
<accession>A0AAE3VYS9</accession>
<organism evidence="1 2">
    <name type="scientific">Catenuloplanes indicus</name>
    <dbReference type="NCBI Taxonomy" id="137267"/>
    <lineage>
        <taxon>Bacteria</taxon>
        <taxon>Bacillati</taxon>
        <taxon>Actinomycetota</taxon>
        <taxon>Actinomycetes</taxon>
        <taxon>Micromonosporales</taxon>
        <taxon>Micromonosporaceae</taxon>
        <taxon>Catenuloplanes</taxon>
    </lineage>
</organism>